<dbReference type="Proteomes" id="UP000578000">
    <property type="component" value="Unassembled WGS sequence"/>
</dbReference>
<organism evidence="1 2">
    <name type="scientific">Acetobacter lovaniensis</name>
    <dbReference type="NCBI Taxonomy" id="104100"/>
    <lineage>
        <taxon>Bacteria</taxon>
        <taxon>Pseudomonadati</taxon>
        <taxon>Pseudomonadota</taxon>
        <taxon>Alphaproteobacteria</taxon>
        <taxon>Acetobacterales</taxon>
        <taxon>Acetobacteraceae</taxon>
        <taxon>Acetobacter</taxon>
    </lineage>
</organism>
<protein>
    <submittedName>
        <fullName evidence="1">Uncharacterized protein</fullName>
    </submittedName>
</protein>
<dbReference type="EMBL" id="JACHIE010000016">
    <property type="protein sequence ID" value="MBB6458265.1"/>
    <property type="molecule type" value="Genomic_DNA"/>
</dbReference>
<gene>
    <name evidence="1" type="ORF">HNR55_002872</name>
</gene>
<keyword evidence="2" id="KW-1185">Reference proteome</keyword>
<dbReference type="AlphaFoldDB" id="A0A841QIW4"/>
<comment type="caution">
    <text evidence="1">The sequence shown here is derived from an EMBL/GenBank/DDBJ whole genome shotgun (WGS) entry which is preliminary data.</text>
</comment>
<sequence>MPFDAGSGQLRREEIPFWHHLGRAIAVDPVEYLFEMSEQHLDLFPLPSFRRKASISQKSQSSFGIGLDQAGIDGKTFLTDSHRRHPE</sequence>
<evidence type="ECO:0000313" key="2">
    <source>
        <dbReference type="Proteomes" id="UP000578000"/>
    </source>
</evidence>
<accession>A0A841QIW4</accession>
<reference evidence="1 2" key="1">
    <citation type="submission" date="2020-08" db="EMBL/GenBank/DDBJ databases">
        <title>Genomic Encyclopedia of Type Strains, Phase IV (KMG-IV): sequencing the most valuable type-strain genomes for metagenomic binning, comparative biology and taxonomic classification.</title>
        <authorList>
            <person name="Goeker M."/>
        </authorList>
    </citation>
    <scope>NUCLEOTIDE SEQUENCE [LARGE SCALE GENOMIC DNA]</scope>
    <source>
        <strain evidence="1 2">DSM 4491</strain>
    </source>
</reference>
<evidence type="ECO:0000313" key="1">
    <source>
        <dbReference type="EMBL" id="MBB6458265.1"/>
    </source>
</evidence>
<name>A0A841QIW4_9PROT</name>
<proteinExistence type="predicted"/>